<gene>
    <name evidence="2" type="ORF">EUTSA_v10015886mg</name>
</gene>
<accession>V4LH25</accession>
<dbReference type="Gramene" id="ESQ41722">
    <property type="protein sequence ID" value="ESQ41722"/>
    <property type="gene ID" value="EUTSA_v10015886mg"/>
</dbReference>
<evidence type="ECO:0000313" key="3">
    <source>
        <dbReference type="Proteomes" id="UP000030689"/>
    </source>
</evidence>
<dbReference type="KEGG" id="eus:EUTSA_v10015886mg"/>
<dbReference type="OMA" id="YHTHTPF"/>
<dbReference type="EMBL" id="KI517464">
    <property type="protein sequence ID" value="ESQ41722.1"/>
    <property type="molecule type" value="Genomic_DNA"/>
</dbReference>
<protein>
    <recommendedName>
        <fullName evidence="4">Prolamin-like domain-containing protein</fullName>
    </recommendedName>
</protein>
<proteinExistence type="predicted"/>
<dbReference type="PROSITE" id="PS51257">
    <property type="entry name" value="PROKAR_LIPOPROTEIN"/>
    <property type="match status" value="1"/>
</dbReference>
<name>V4LH25_EUTSA</name>
<dbReference type="STRING" id="72664.V4LH25"/>
<keyword evidence="3" id="KW-1185">Reference proteome</keyword>
<dbReference type="Proteomes" id="UP000030689">
    <property type="component" value="Unassembled WGS sequence"/>
</dbReference>
<feature type="signal peptide" evidence="1">
    <location>
        <begin position="1"/>
        <end position="19"/>
    </location>
</feature>
<evidence type="ECO:0000256" key="1">
    <source>
        <dbReference type="SAM" id="SignalP"/>
    </source>
</evidence>
<reference evidence="2 3" key="1">
    <citation type="journal article" date="2013" name="Front. Plant Sci.">
        <title>The Reference Genome of the Halophytic Plant Eutrema salsugineum.</title>
        <authorList>
            <person name="Yang R."/>
            <person name="Jarvis D.E."/>
            <person name="Chen H."/>
            <person name="Beilstein M.A."/>
            <person name="Grimwood J."/>
            <person name="Jenkins J."/>
            <person name="Shu S."/>
            <person name="Prochnik S."/>
            <person name="Xin M."/>
            <person name="Ma C."/>
            <person name="Schmutz J."/>
            <person name="Wing R.A."/>
            <person name="Mitchell-Olds T."/>
            <person name="Schumaker K.S."/>
            <person name="Wang X."/>
        </authorList>
    </citation>
    <scope>NUCLEOTIDE SEQUENCE [LARGE SCALE GENOMIC DNA]</scope>
</reference>
<evidence type="ECO:0000313" key="2">
    <source>
        <dbReference type="EMBL" id="ESQ41722.1"/>
    </source>
</evidence>
<feature type="chain" id="PRO_5004721704" description="Prolamin-like domain-containing protein" evidence="1">
    <location>
        <begin position="20"/>
        <end position="116"/>
    </location>
</feature>
<dbReference type="AlphaFoldDB" id="V4LH25"/>
<keyword evidence="1" id="KW-0732">Signal</keyword>
<organism evidence="2 3">
    <name type="scientific">Eutrema salsugineum</name>
    <name type="common">Saltwater cress</name>
    <name type="synonym">Sisymbrium salsugineum</name>
    <dbReference type="NCBI Taxonomy" id="72664"/>
    <lineage>
        <taxon>Eukaryota</taxon>
        <taxon>Viridiplantae</taxon>
        <taxon>Streptophyta</taxon>
        <taxon>Embryophyta</taxon>
        <taxon>Tracheophyta</taxon>
        <taxon>Spermatophyta</taxon>
        <taxon>Magnoliopsida</taxon>
        <taxon>eudicotyledons</taxon>
        <taxon>Gunneridae</taxon>
        <taxon>Pentapetalae</taxon>
        <taxon>rosids</taxon>
        <taxon>malvids</taxon>
        <taxon>Brassicales</taxon>
        <taxon>Brassicaceae</taxon>
        <taxon>Eutremeae</taxon>
        <taxon>Eutrema</taxon>
    </lineage>
</organism>
<sequence>MKNLTLFVTIILFSSCVTSQLLGPTDNEELQLSYHTHTPFSAILKHSPNRQLNKCFSNYKKVTRCFIKAFTRKPTLLNKNCKDTVFGSFRNPFVSYYVREHCSSQNGSTPGAPSPA</sequence>
<evidence type="ECO:0008006" key="4">
    <source>
        <dbReference type="Google" id="ProtNLM"/>
    </source>
</evidence>